<evidence type="ECO:0000313" key="1">
    <source>
        <dbReference type="EMBL" id="CAJ2674791.1"/>
    </source>
</evidence>
<comment type="caution">
    <text evidence="1">The sequence shown here is derived from an EMBL/GenBank/DDBJ whole genome shotgun (WGS) entry which is preliminary data.</text>
</comment>
<dbReference type="Proteomes" id="UP001177021">
    <property type="component" value="Unassembled WGS sequence"/>
</dbReference>
<name>A0ACB0M2E5_TRIPR</name>
<dbReference type="EMBL" id="CASHSV030000716">
    <property type="protein sequence ID" value="CAJ2674791.1"/>
    <property type="molecule type" value="Genomic_DNA"/>
</dbReference>
<accession>A0ACB0M2E5</accession>
<protein>
    <submittedName>
        <fullName evidence="1">Uncharacterized protein</fullName>
    </submittedName>
</protein>
<organism evidence="1 2">
    <name type="scientific">Trifolium pratense</name>
    <name type="common">Red clover</name>
    <dbReference type="NCBI Taxonomy" id="57577"/>
    <lineage>
        <taxon>Eukaryota</taxon>
        <taxon>Viridiplantae</taxon>
        <taxon>Streptophyta</taxon>
        <taxon>Embryophyta</taxon>
        <taxon>Tracheophyta</taxon>
        <taxon>Spermatophyta</taxon>
        <taxon>Magnoliopsida</taxon>
        <taxon>eudicotyledons</taxon>
        <taxon>Gunneridae</taxon>
        <taxon>Pentapetalae</taxon>
        <taxon>rosids</taxon>
        <taxon>fabids</taxon>
        <taxon>Fabales</taxon>
        <taxon>Fabaceae</taxon>
        <taxon>Papilionoideae</taxon>
        <taxon>50 kb inversion clade</taxon>
        <taxon>NPAAA clade</taxon>
        <taxon>Hologalegina</taxon>
        <taxon>IRL clade</taxon>
        <taxon>Trifolieae</taxon>
        <taxon>Trifolium</taxon>
    </lineage>
</organism>
<keyword evidence="2" id="KW-1185">Reference proteome</keyword>
<sequence>MKTSNYGVTFLSREVANSIPFSSNKVEMENILNHFSIKQGSKECEFVKNTIGYCEGQDMKGEVKTCVTSLESMVDFATSKLGNNVEAVSTEVNKETNLQEYVIAKGVKKLGEDNKVVVCHKVNYPYAVFYCHKIDATNAYSVPMEGVDGSRVKAVAVCHTDTSQWNPKHFAFQFLKVQRGTVPICHFFTQEHVVWVSKDWPKFNLGQFKFAILESEDDDVLISK</sequence>
<reference evidence="1" key="1">
    <citation type="submission" date="2023-10" db="EMBL/GenBank/DDBJ databases">
        <authorList>
            <person name="Rodriguez Cubillos JULIANA M."/>
            <person name="De Vega J."/>
        </authorList>
    </citation>
    <scope>NUCLEOTIDE SEQUENCE</scope>
</reference>
<proteinExistence type="predicted"/>
<evidence type="ECO:0000313" key="2">
    <source>
        <dbReference type="Proteomes" id="UP001177021"/>
    </source>
</evidence>
<gene>
    <name evidence="1" type="ORF">MILVUS5_LOCUS37961</name>
</gene>